<dbReference type="OrthoDB" id="5969272at2759"/>
<gene>
    <name evidence="6" type="ORF">LOTGIDRAFT_172618</name>
</gene>
<keyword evidence="2" id="KW-0963">Cytoplasm</keyword>
<dbReference type="InterPro" id="IPR013783">
    <property type="entry name" value="Ig-like_fold"/>
</dbReference>
<dbReference type="RefSeq" id="XP_009047753.1">
    <property type="nucleotide sequence ID" value="XM_009049505.1"/>
</dbReference>
<dbReference type="GO" id="GO:0005886">
    <property type="term" value="C:plasma membrane"/>
    <property type="evidence" value="ECO:0007669"/>
    <property type="project" value="TreeGrafter"/>
</dbReference>
<feature type="region of interest" description="Disordered" evidence="4">
    <location>
        <begin position="770"/>
        <end position="798"/>
    </location>
</feature>
<keyword evidence="3" id="KW-0393">Immunoglobulin domain</keyword>
<organism evidence="6 7">
    <name type="scientific">Lottia gigantea</name>
    <name type="common">Giant owl limpet</name>
    <dbReference type="NCBI Taxonomy" id="225164"/>
    <lineage>
        <taxon>Eukaryota</taxon>
        <taxon>Metazoa</taxon>
        <taxon>Spiralia</taxon>
        <taxon>Lophotrochozoa</taxon>
        <taxon>Mollusca</taxon>
        <taxon>Gastropoda</taxon>
        <taxon>Patellogastropoda</taxon>
        <taxon>Lottioidea</taxon>
        <taxon>Lottiidae</taxon>
        <taxon>Lottia</taxon>
    </lineage>
</organism>
<dbReference type="GO" id="GO:0030424">
    <property type="term" value="C:axon"/>
    <property type="evidence" value="ECO:0007669"/>
    <property type="project" value="TreeGrafter"/>
</dbReference>
<feature type="region of interest" description="Disordered" evidence="4">
    <location>
        <begin position="372"/>
        <end position="426"/>
    </location>
</feature>
<feature type="region of interest" description="Disordered" evidence="4">
    <location>
        <begin position="442"/>
        <end position="755"/>
    </location>
</feature>
<dbReference type="InterPro" id="IPR013098">
    <property type="entry name" value="Ig_I-set"/>
</dbReference>
<feature type="compositionally biased region" description="Low complexity" evidence="4">
    <location>
        <begin position="190"/>
        <end position="208"/>
    </location>
</feature>
<keyword evidence="7" id="KW-1185">Reference proteome</keyword>
<feature type="domain" description="Ig-like" evidence="5">
    <location>
        <begin position="941"/>
        <end position="1029"/>
    </location>
</feature>
<feature type="compositionally biased region" description="Low complexity" evidence="4">
    <location>
        <begin position="494"/>
        <end position="503"/>
    </location>
</feature>
<feature type="compositionally biased region" description="Polar residues" evidence="4">
    <location>
        <begin position="242"/>
        <end position="251"/>
    </location>
</feature>
<feature type="compositionally biased region" description="Basic and acidic residues" evidence="4">
    <location>
        <begin position="81"/>
        <end position="94"/>
    </location>
</feature>
<dbReference type="InterPro" id="IPR003599">
    <property type="entry name" value="Ig_sub"/>
</dbReference>
<feature type="compositionally biased region" description="Basic and acidic residues" evidence="4">
    <location>
        <begin position="597"/>
        <end position="635"/>
    </location>
</feature>
<dbReference type="Pfam" id="PF07679">
    <property type="entry name" value="I-set"/>
    <property type="match status" value="2"/>
</dbReference>
<feature type="compositionally biased region" description="Polar residues" evidence="4">
    <location>
        <begin position="741"/>
        <end position="755"/>
    </location>
</feature>
<dbReference type="GO" id="GO:0005737">
    <property type="term" value="C:cytoplasm"/>
    <property type="evidence" value="ECO:0007669"/>
    <property type="project" value="UniProtKB-SubCell"/>
</dbReference>
<feature type="compositionally biased region" description="Low complexity" evidence="4">
    <location>
        <begin position="889"/>
        <end position="909"/>
    </location>
</feature>
<dbReference type="GO" id="GO:0007411">
    <property type="term" value="P:axon guidance"/>
    <property type="evidence" value="ECO:0007669"/>
    <property type="project" value="TreeGrafter"/>
</dbReference>
<dbReference type="GO" id="GO:0007156">
    <property type="term" value="P:homophilic cell adhesion via plasma membrane adhesion molecules"/>
    <property type="evidence" value="ECO:0007669"/>
    <property type="project" value="TreeGrafter"/>
</dbReference>
<feature type="compositionally biased region" description="Basic and acidic residues" evidence="4">
    <location>
        <begin position="508"/>
        <end position="525"/>
    </location>
</feature>
<dbReference type="GO" id="GO:0070593">
    <property type="term" value="P:dendrite self-avoidance"/>
    <property type="evidence" value="ECO:0007669"/>
    <property type="project" value="TreeGrafter"/>
</dbReference>
<feature type="compositionally biased region" description="Polar residues" evidence="4">
    <location>
        <begin position="776"/>
        <end position="798"/>
    </location>
</feature>
<sequence length="1205" mass="132639">MSEVDSEFQERQLEFESYAKRIQIDFNGEEFMDEFGRKQKFEDILAEEKRSIKKLEEEEIEKGMSEKSEKSVVNGNLEESYSSKHESYYEESYEKSSQSMKIEESKSSSKAFTGYSESHETKMSVETSISEASVSQKDSSKISFESEISSTEYLAEETSKLQLETSTKKGSKSKAELETTNFEEGGMSKSGMSLEVESSTSSSKSQQEQELKISASVEIEQTSVSTSKATSEEQLIVESDVSIDNSTSSRTTIEEREVKLTTSDAEIDSSRSRESTLEIDDSSEVFATEGGGAILVDSSVEIEYSKVKRKKRMSVEMEVEERSTVEIDLESKILKSKMLEEIKTMTAEMQTMSKDSIPTDMGSVSSINSLFSEEGSIEESSTSTNPSEMLEAKIRSKMQARVLETESNADAESVRDMDLSEGAADEKMIDDQIRAAVRAEHETLAQESNLQSDRVMDLPMGEKEQLSTSLGQDSGVFDMSTAENSSFRVEESSTKTTTESTATLGASRTDEAKIKSVEDDSKAKATSEAVSSLTDEQAVTDDTTEDLSSPAAGELKENSSQNNLEKTKAQRDLALAEEQQMLDKDDTSIVSDLTDLESLKADEKITEKTGKAEQKAKSKQELAKADEMNLGREDASVASELTDVDSVKADELSLDGRSELGEASIKDEETWHADQLSDTESMRDETSDFKAEDIPAVEADITEEQLGQNVKVDSVDSLDGPSDSRDVTPTPESFGAEDNFRIQSPINEETVSEISEGSIREADFALDETLPDGGQFVTSPSDLTSLVRDSQKQSRVSAQISEDIDDIIDDALKDLEMDSNTQETKITKEPSPDQAAVRVAEEILEAPQEKTRQMYKPEEQDLTFIPDEIPEKKTKSKKSKRSSEEEELTMTASVETSETSTKTQESTASIQADVDVSGVSYDDGGLTISASVEVEETRYPPEVVRVSEDVNIQAGETINLASEVKGNPQPEVKWFKEGEKITENQRITLVTEDNVYSLEIREAAGSDGGKYTLTAHNSEGTIFSDVQVNVTIPPGQEDKIIMEGQNISVTASLSLPEFTKSPDDTTVSEFDPVSFVCQVSGNPEPKVIWRKEGQKLKSDQRMRIYESDRQHFLEIPQSSLLDAGEYECEATNSEGSTSCHIMLTVEAATEQESGLSAAEESVQLPGASESDVRTRYLKLFGAAAAFTLVAFGLHKLTEGRLPTSR</sequence>
<accession>V4B658</accession>
<feature type="domain" description="Ig-like" evidence="5">
    <location>
        <begin position="1056"/>
        <end position="1144"/>
    </location>
</feature>
<dbReference type="SMART" id="SM00408">
    <property type="entry name" value="IGc2"/>
    <property type="match status" value="2"/>
</dbReference>
<dbReference type="GeneID" id="20242141"/>
<protein>
    <recommendedName>
        <fullName evidence="5">Ig-like domain-containing protein</fullName>
    </recommendedName>
</protein>
<feature type="compositionally biased region" description="Polar residues" evidence="4">
    <location>
        <begin position="528"/>
        <end position="537"/>
    </location>
</feature>
<dbReference type="KEGG" id="lgi:LOTGIDRAFT_172618"/>
<comment type="subcellular location">
    <subcellularLocation>
        <location evidence="1">Cytoplasm</location>
    </subcellularLocation>
</comment>
<dbReference type="FunFam" id="2.60.40.10:FF:000425">
    <property type="entry name" value="Myosin light chain kinase"/>
    <property type="match status" value="2"/>
</dbReference>
<dbReference type="AlphaFoldDB" id="V4B658"/>
<feature type="compositionally biased region" description="Polar residues" evidence="4">
    <location>
        <begin position="219"/>
        <end position="233"/>
    </location>
</feature>
<feature type="compositionally biased region" description="Basic and acidic residues" evidence="4">
    <location>
        <begin position="412"/>
        <end position="426"/>
    </location>
</feature>
<feature type="compositionally biased region" description="Polar residues" evidence="4">
    <location>
        <begin position="124"/>
        <end position="137"/>
    </location>
</feature>
<feature type="compositionally biased region" description="Basic and acidic residues" evidence="4">
    <location>
        <begin position="454"/>
        <end position="465"/>
    </location>
</feature>
<dbReference type="STRING" id="225164.V4B658"/>
<dbReference type="SMART" id="SM00409">
    <property type="entry name" value="IG"/>
    <property type="match status" value="2"/>
</dbReference>
<evidence type="ECO:0000256" key="4">
    <source>
        <dbReference type="SAM" id="MobiDB-lite"/>
    </source>
</evidence>
<evidence type="ECO:0000259" key="5">
    <source>
        <dbReference type="PROSITE" id="PS50835"/>
    </source>
</evidence>
<evidence type="ECO:0000256" key="2">
    <source>
        <dbReference type="ARBA" id="ARBA00022490"/>
    </source>
</evidence>
<evidence type="ECO:0000313" key="6">
    <source>
        <dbReference type="EMBL" id="ESP01582.1"/>
    </source>
</evidence>
<evidence type="ECO:0000313" key="7">
    <source>
        <dbReference type="Proteomes" id="UP000030746"/>
    </source>
</evidence>
<dbReference type="InterPro" id="IPR003598">
    <property type="entry name" value="Ig_sub2"/>
</dbReference>
<feature type="region of interest" description="Disordered" evidence="4">
    <location>
        <begin position="845"/>
        <end position="909"/>
    </location>
</feature>
<feature type="compositionally biased region" description="Basic and acidic residues" evidence="4">
    <location>
        <begin position="680"/>
        <end position="693"/>
    </location>
</feature>
<evidence type="ECO:0000256" key="1">
    <source>
        <dbReference type="ARBA" id="ARBA00004496"/>
    </source>
</evidence>
<name>V4B658_LOTGI</name>
<dbReference type="InterPro" id="IPR036179">
    <property type="entry name" value="Ig-like_dom_sf"/>
</dbReference>
<feature type="compositionally biased region" description="Basic and acidic residues" evidence="4">
    <location>
        <begin position="645"/>
        <end position="672"/>
    </location>
</feature>
<dbReference type="HOGENOM" id="CLU_270344_0_0_1"/>
<dbReference type="GO" id="GO:0098632">
    <property type="term" value="F:cell-cell adhesion mediator activity"/>
    <property type="evidence" value="ECO:0007669"/>
    <property type="project" value="TreeGrafter"/>
</dbReference>
<evidence type="ECO:0000256" key="3">
    <source>
        <dbReference type="ARBA" id="ARBA00023319"/>
    </source>
</evidence>
<feature type="compositionally biased region" description="Low complexity" evidence="4">
    <location>
        <begin position="141"/>
        <end position="150"/>
    </location>
</feature>
<feature type="region of interest" description="Disordered" evidence="4">
    <location>
        <begin position="57"/>
        <end position="278"/>
    </location>
</feature>
<feature type="compositionally biased region" description="Basic and acidic residues" evidence="4">
    <location>
        <begin position="57"/>
        <end position="70"/>
    </location>
</feature>
<feature type="compositionally biased region" description="Low complexity" evidence="4">
    <location>
        <begin position="372"/>
        <end position="383"/>
    </location>
</feature>
<reference evidence="6 7" key="1">
    <citation type="journal article" date="2013" name="Nature">
        <title>Insights into bilaterian evolution from three spiralian genomes.</title>
        <authorList>
            <person name="Simakov O."/>
            <person name="Marletaz F."/>
            <person name="Cho S.J."/>
            <person name="Edsinger-Gonzales E."/>
            <person name="Havlak P."/>
            <person name="Hellsten U."/>
            <person name="Kuo D.H."/>
            <person name="Larsson T."/>
            <person name="Lv J."/>
            <person name="Arendt D."/>
            <person name="Savage R."/>
            <person name="Osoegawa K."/>
            <person name="de Jong P."/>
            <person name="Grimwood J."/>
            <person name="Chapman J.A."/>
            <person name="Shapiro H."/>
            <person name="Aerts A."/>
            <person name="Otillar R.P."/>
            <person name="Terry A.Y."/>
            <person name="Boore J.L."/>
            <person name="Grigoriev I.V."/>
            <person name="Lindberg D.R."/>
            <person name="Seaver E.C."/>
            <person name="Weisblat D.A."/>
            <person name="Putnam N.H."/>
            <person name="Rokhsar D.S."/>
        </authorList>
    </citation>
    <scope>NUCLEOTIDE SEQUENCE [LARGE SCALE GENOMIC DNA]</scope>
</reference>
<dbReference type="OMA" id="TEDVWEN"/>
<dbReference type="PROSITE" id="PS50835">
    <property type="entry name" value="IG_LIKE"/>
    <property type="match status" value="2"/>
</dbReference>
<dbReference type="InterPro" id="IPR007110">
    <property type="entry name" value="Ig-like_dom"/>
</dbReference>
<dbReference type="Gene3D" id="2.60.40.10">
    <property type="entry name" value="Immunoglobulins"/>
    <property type="match status" value="2"/>
</dbReference>
<dbReference type="Proteomes" id="UP000030746">
    <property type="component" value="Unassembled WGS sequence"/>
</dbReference>
<dbReference type="PANTHER" id="PTHR10075">
    <property type="entry name" value="BASIGIN RELATED"/>
    <property type="match status" value="1"/>
</dbReference>
<proteinExistence type="predicted"/>
<dbReference type="SUPFAM" id="SSF48726">
    <property type="entry name" value="Immunoglobulin"/>
    <property type="match status" value="2"/>
</dbReference>
<dbReference type="CTD" id="20242141"/>
<dbReference type="PANTHER" id="PTHR10075:SF100">
    <property type="entry name" value="FASCICLIN-2"/>
    <property type="match status" value="1"/>
</dbReference>
<feature type="compositionally biased region" description="Basic and acidic residues" evidence="4">
    <location>
        <begin position="847"/>
        <end position="859"/>
    </location>
</feature>
<dbReference type="EMBL" id="KB200467">
    <property type="protein sequence ID" value="ESP01582.1"/>
    <property type="molecule type" value="Genomic_DNA"/>
</dbReference>